<dbReference type="PANTHER" id="PTHR43415">
    <property type="entry name" value="SPERMIDINE N(1)-ACETYLTRANSFERASE"/>
    <property type="match status" value="1"/>
</dbReference>
<reference evidence="3" key="2">
    <citation type="submission" date="2023-06" db="EMBL/GenBank/DDBJ databases">
        <authorList>
            <consortium name="Lawrence Berkeley National Laboratory"/>
            <person name="Haridas S."/>
            <person name="Hensen N."/>
            <person name="Bonometti L."/>
            <person name="Westerberg I."/>
            <person name="Brannstrom I.O."/>
            <person name="Guillou S."/>
            <person name="Cros-Aarteil S."/>
            <person name="Calhoun S."/>
            <person name="Kuo A."/>
            <person name="Mondo S."/>
            <person name="Pangilinan J."/>
            <person name="Riley R."/>
            <person name="Labutti K."/>
            <person name="Andreopoulos B."/>
            <person name="Lipzen A."/>
            <person name="Chen C."/>
            <person name="Yanf M."/>
            <person name="Daum C."/>
            <person name="Ng V."/>
            <person name="Clum A."/>
            <person name="Steindorff A."/>
            <person name="Ohm R."/>
            <person name="Martin F."/>
            <person name="Silar P."/>
            <person name="Natvig D."/>
            <person name="Lalanne C."/>
            <person name="Gautier V."/>
            <person name="Ament-Velasquez S.L."/>
            <person name="Kruys A."/>
            <person name="Hutchinson M.I."/>
            <person name="Powell A.J."/>
            <person name="Barry K."/>
            <person name="Miller A.N."/>
            <person name="Grigoriev I.V."/>
            <person name="Debuchy R."/>
            <person name="Gladieux P."/>
            <person name="Thoren M.H."/>
            <person name="Johannesson H."/>
        </authorList>
    </citation>
    <scope>NUCLEOTIDE SEQUENCE</scope>
    <source>
        <strain evidence="3">CBS 958.72</strain>
    </source>
</reference>
<feature type="domain" description="N-acetyltransferase" evidence="2">
    <location>
        <begin position="70"/>
        <end position="218"/>
    </location>
</feature>
<dbReference type="SUPFAM" id="SSF55729">
    <property type="entry name" value="Acyl-CoA N-acyltransferases (Nat)"/>
    <property type="match status" value="1"/>
</dbReference>
<reference evidence="3" key="1">
    <citation type="journal article" date="2023" name="Mol. Phylogenet. Evol.">
        <title>Genome-scale phylogeny and comparative genomics of the fungal order Sordariales.</title>
        <authorList>
            <person name="Hensen N."/>
            <person name="Bonometti L."/>
            <person name="Westerberg I."/>
            <person name="Brannstrom I.O."/>
            <person name="Guillou S."/>
            <person name="Cros-Aarteil S."/>
            <person name="Calhoun S."/>
            <person name="Haridas S."/>
            <person name="Kuo A."/>
            <person name="Mondo S."/>
            <person name="Pangilinan J."/>
            <person name="Riley R."/>
            <person name="LaButti K."/>
            <person name="Andreopoulos B."/>
            <person name="Lipzen A."/>
            <person name="Chen C."/>
            <person name="Yan M."/>
            <person name="Daum C."/>
            <person name="Ng V."/>
            <person name="Clum A."/>
            <person name="Steindorff A."/>
            <person name="Ohm R.A."/>
            <person name="Martin F."/>
            <person name="Silar P."/>
            <person name="Natvig D.O."/>
            <person name="Lalanne C."/>
            <person name="Gautier V."/>
            <person name="Ament-Velasquez S.L."/>
            <person name="Kruys A."/>
            <person name="Hutchinson M.I."/>
            <person name="Powell A.J."/>
            <person name="Barry K."/>
            <person name="Miller A.N."/>
            <person name="Grigoriev I.V."/>
            <person name="Debuchy R."/>
            <person name="Gladieux P."/>
            <person name="Hiltunen Thoren M."/>
            <person name="Johannesson H."/>
        </authorList>
    </citation>
    <scope>NUCLEOTIDE SEQUENCE</scope>
    <source>
        <strain evidence="3">CBS 958.72</strain>
    </source>
</reference>
<comment type="caution">
    <text evidence="3">The sequence shown here is derived from an EMBL/GenBank/DDBJ whole genome shotgun (WGS) entry which is preliminary data.</text>
</comment>
<dbReference type="AlphaFoldDB" id="A0AAE0NFK0"/>
<dbReference type="PANTHER" id="PTHR43415:SF3">
    <property type="entry name" value="GNAT-FAMILY ACETYLTRANSFERASE"/>
    <property type="match status" value="1"/>
</dbReference>
<dbReference type="Pfam" id="PF00583">
    <property type="entry name" value="Acetyltransf_1"/>
    <property type="match status" value="1"/>
</dbReference>
<accession>A0AAE0NFK0</accession>
<gene>
    <name evidence="3" type="ORF">B0T24DRAFT_520766</name>
</gene>
<feature type="compositionally biased region" description="Low complexity" evidence="1">
    <location>
        <begin position="90"/>
        <end position="104"/>
    </location>
</feature>
<protein>
    <submittedName>
        <fullName evidence="3">Acyl-CoA N-acyltransferase</fullName>
    </submittedName>
</protein>
<dbReference type="InterPro" id="IPR016181">
    <property type="entry name" value="Acyl_CoA_acyltransferase"/>
</dbReference>
<sequence length="232" mass="25360">MITDGLATAFRSKRLIFRALEDNEADRDFLFTQIENDPVSTALANPAMVVPRSSKSAQALVSELAKSTLAVIVCLTPEAAPDVPAQDAALHSTPAPHPTSTSTPTPTPTPTPPSALTPIGFMFLGWGGTPPDRAQHRCTELGLQLAAAFQGKGYGAEAVDWGVDWAFRFGGLHRVTIKTVGYNTRAQHLYTRLGFVEEGRSREAHWHDRKWYDVVSYGMLEGEWAKLRGLEE</sequence>
<evidence type="ECO:0000313" key="4">
    <source>
        <dbReference type="Proteomes" id="UP001287356"/>
    </source>
</evidence>
<dbReference type="InterPro" id="IPR000182">
    <property type="entry name" value="GNAT_dom"/>
</dbReference>
<dbReference type="PROSITE" id="PS51186">
    <property type="entry name" value="GNAT"/>
    <property type="match status" value="1"/>
</dbReference>
<evidence type="ECO:0000313" key="3">
    <source>
        <dbReference type="EMBL" id="KAK3380569.1"/>
    </source>
</evidence>
<dbReference type="EMBL" id="JAULSN010000002">
    <property type="protein sequence ID" value="KAK3380569.1"/>
    <property type="molecule type" value="Genomic_DNA"/>
</dbReference>
<organism evidence="3 4">
    <name type="scientific">Lasiosphaeria ovina</name>
    <dbReference type="NCBI Taxonomy" id="92902"/>
    <lineage>
        <taxon>Eukaryota</taxon>
        <taxon>Fungi</taxon>
        <taxon>Dikarya</taxon>
        <taxon>Ascomycota</taxon>
        <taxon>Pezizomycotina</taxon>
        <taxon>Sordariomycetes</taxon>
        <taxon>Sordariomycetidae</taxon>
        <taxon>Sordariales</taxon>
        <taxon>Lasiosphaeriaceae</taxon>
        <taxon>Lasiosphaeria</taxon>
    </lineage>
</organism>
<dbReference type="GO" id="GO:0016747">
    <property type="term" value="F:acyltransferase activity, transferring groups other than amino-acyl groups"/>
    <property type="evidence" value="ECO:0007669"/>
    <property type="project" value="InterPro"/>
</dbReference>
<feature type="region of interest" description="Disordered" evidence="1">
    <location>
        <begin position="88"/>
        <end position="113"/>
    </location>
</feature>
<dbReference type="Proteomes" id="UP001287356">
    <property type="component" value="Unassembled WGS sequence"/>
</dbReference>
<dbReference type="Gene3D" id="3.40.630.30">
    <property type="match status" value="1"/>
</dbReference>
<evidence type="ECO:0000256" key="1">
    <source>
        <dbReference type="SAM" id="MobiDB-lite"/>
    </source>
</evidence>
<name>A0AAE0NFK0_9PEZI</name>
<keyword evidence="4" id="KW-1185">Reference proteome</keyword>
<proteinExistence type="predicted"/>
<evidence type="ECO:0000259" key="2">
    <source>
        <dbReference type="PROSITE" id="PS51186"/>
    </source>
</evidence>